<gene>
    <name evidence="1" type="ORF">VAMP_83n34</name>
</gene>
<dbReference type="Proteomes" id="UP000680365">
    <property type="component" value="Unassembled WGS sequence"/>
</dbReference>
<keyword evidence="1" id="KW-0808">Transferase</keyword>
<organism evidence="1 2">
    <name type="scientific">Candidatus Vampirococcus lugosii</name>
    <dbReference type="NCBI Taxonomy" id="2789015"/>
    <lineage>
        <taxon>Bacteria</taxon>
        <taxon>Candidatus Absconditibacteriota</taxon>
        <taxon>Vampirococcus</taxon>
    </lineage>
</organism>
<proteinExistence type="predicted"/>
<dbReference type="Gene3D" id="3.30.950.10">
    <property type="entry name" value="Methyltransferase, Cobalt-precorrin-4 Transmethylase, Domain 2"/>
    <property type="match status" value="1"/>
</dbReference>
<dbReference type="EMBL" id="JAEDAM010000034">
    <property type="protein sequence ID" value="MBS8122039.1"/>
    <property type="molecule type" value="Genomic_DNA"/>
</dbReference>
<comment type="caution">
    <text evidence="1">The sequence shown here is derived from an EMBL/GenBank/DDBJ whole genome shotgun (WGS) entry which is preliminary data.</text>
</comment>
<dbReference type="GO" id="GO:0008168">
    <property type="term" value="F:methyltransferase activity"/>
    <property type="evidence" value="ECO:0007669"/>
    <property type="project" value="UniProtKB-KW"/>
</dbReference>
<keyword evidence="1" id="KW-0489">Methyltransferase</keyword>
<evidence type="ECO:0000313" key="2">
    <source>
        <dbReference type="Proteomes" id="UP000680365"/>
    </source>
</evidence>
<name>A0ABS5QLT5_9BACT</name>
<protein>
    <submittedName>
        <fullName evidence="1">Ribosomal RNA small subunit methyltransferase I</fullName>
        <ecNumber evidence="1">2.1.1.198</ecNumber>
    </submittedName>
</protein>
<keyword evidence="2" id="KW-1185">Reference proteome</keyword>
<dbReference type="GO" id="GO:0032259">
    <property type="term" value="P:methylation"/>
    <property type="evidence" value="ECO:0007669"/>
    <property type="project" value="UniProtKB-KW"/>
</dbReference>
<evidence type="ECO:0000313" key="1">
    <source>
        <dbReference type="EMBL" id="MBS8122039.1"/>
    </source>
</evidence>
<dbReference type="InterPro" id="IPR035996">
    <property type="entry name" value="4pyrrol_Methylase_sf"/>
</dbReference>
<reference evidence="1 2" key="1">
    <citation type="journal article" date="2021" name="Nat. Commun.">
        <title>Reductive evolution and unique predatory mode in the CPR bacterium Vampirococcus lugosii.</title>
        <authorList>
            <person name="Moreira D."/>
            <person name="Zivanovic Y."/>
            <person name="Lopez-Archilla A.I."/>
            <person name="Iniesto M."/>
            <person name="Lopez-Garcia P."/>
        </authorList>
    </citation>
    <scope>NUCLEOTIDE SEQUENCE [LARGE SCALE GENOMIC DNA]</scope>
    <source>
        <strain evidence="1">Chiprana</strain>
    </source>
</reference>
<sequence length="109" mass="12976">MYLVDLIHQNLYIYDFFPKKKGRLKYIKYIVNSEIPVFIYESVYRIKKLINQIKEEGFEGKISINREISKIYEQKITDNIDKIIDKLDNGEIKIKGEFVVGFFNTKGKC</sequence>
<accession>A0ABS5QLT5</accession>
<dbReference type="SUPFAM" id="SSF53790">
    <property type="entry name" value="Tetrapyrrole methylase"/>
    <property type="match status" value="1"/>
</dbReference>
<dbReference type="InterPro" id="IPR014776">
    <property type="entry name" value="4pyrrole_Mease_sub2"/>
</dbReference>
<dbReference type="EC" id="2.1.1.198" evidence="1"/>